<feature type="transmembrane region" description="Helical" evidence="12">
    <location>
        <begin position="195"/>
        <end position="213"/>
    </location>
</feature>
<evidence type="ECO:0000313" key="16">
    <source>
        <dbReference type="EMBL" id="WQH07055.1"/>
    </source>
</evidence>
<feature type="transmembrane region" description="Helical" evidence="12">
    <location>
        <begin position="158"/>
        <end position="183"/>
    </location>
</feature>
<dbReference type="InterPro" id="IPR006189">
    <property type="entry name" value="CHASE_dom"/>
</dbReference>
<feature type="domain" description="Response regulatory" evidence="14">
    <location>
        <begin position="966"/>
        <end position="1085"/>
    </location>
</feature>
<dbReference type="SUPFAM" id="SSF52172">
    <property type="entry name" value="CheY-like"/>
    <property type="match status" value="2"/>
</dbReference>
<dbReference type="Gene3D" id="3.30.450.350">
    <property type="entry name" value="CHASE domain"/>
    <property type="match status" value="1"/>
</dbReference>
<feature type="domain" description="CHASE" evidence="15">
    <location>
        <begin position="479"/>
        <end position="641"/>
    </location>
</feature>
<dbReference type="GeneID" id="43162864"/>
<dbReference type="Proteomes" id="UP001326110">
    <property type="component" value="Chromosome"/>
</dbReference>
<dbReference type="Gene3D" id="1.10.287.130">
    <property type="match status" value="1"/>
</dbReference>
<evidence type="ECO:0000256" key="12">
    <source>
        <dbReference type="SAM" id="Phobius"/>
    </source>
</evidence>
<dbReference type="InterPro" id="IPR001789">
    <property type="entry name" value="Sig_transdc_resp-reg_receiver"/>
</dbReference>
<dbReference type="PANTHER" id="PTHR45339">
    <property type="entry name" value="HYBRID SIGNAL TRANSDUCTION HISTIDINE KINASE J"/>
    <property type="match status" value="1"/>
</dbReference>
<evidence type="ECO:0000256" key="11">
    <source>
        <dbReference type="SAM" id="MobiDB-lite"/>
    </source>
</evidence>
<feature type="transmembrane region" description="Helical" evidence="12">
    <location>
        <begin position="42"/>
        <end position="65"/>
    </location>
</feature>
<feature type="transmembrane region" description="Helical" evidence="12">
    <location>
        <begin position="659"/>
        <end position="678"/>
    </location>
</feature>
<dbReference type="PROSITE" id="PS50110">
    <property type="entry name" value="RESPONSE_REGULATORY"/>
    <property type="match status" value="2"/>
</dbReference>
<dbReference type="InterPro" id="IPR003661">
    <property type="entry name" value="HisK_dim/P_dom"/>
</dbReference>
<evidence type="ECO:0000256" key="3">
    <source>
        <dbReference type="ARBA" id="ARBA00012438"/>
    </source>
</evidence>
<feature type="transmembrane region" description="Helical" evidence="12">
    <location>
        <begin position="113"/>
        <end position="137"/>
    </location>
</feature>
<dbReference type="SMART" id="SM01079">
    <property type="entry name" value="CHASE"/>
    <property type="match status" value="1"/>
</dbReference>
<dbReference type="SMART" id="SM00448">
    <property type="entry name" value="REC"/>
    <property type="match status" value="2"/>
</dbReference>
<dbReference type="CDD" id="cd00082">
    <property type="entry name" value="HisKA"/>
    <property type="match status" value="1"/>
</dbReference>
<dbReference type="InterPro" id="IPR007895">
    <property type="entry name" value="MASE1"/>
</dbReference>
<dbReference type="RefSeq" id="WP_019921069.1">
    <property type="nucleotide sequence ID" value="NZ_CP140152.1"/>
</dbReference>
<keyword evidence="6 12" id="KW-0812">Transmembrane</keyword>
<evidence type="ECO:0000256" key="10">
    <source>
        <dbReference type="PROSITE-ProRule" id="PRU00169"/>
    </source>
</evidence>
<evidence type="ECO:0000259" key="14">
    <source>
        <dbReference type="PROSITE" id="PS50110"/>
    </source>
</evidence>
<dbReference type="InterPro" id="IPR011006">
    <property type="entry name" value="CheY-like_superfamily"/>
</dbReference>
<feature type="transmembrane region" description="Helical" evidence="12">
    <location>
        <begin position="284"/>
        <end position="305"/>
    </location>
</feature>
<evidence type="ECO:0000256" key="6">
    <source>
        <dbReference type="ARBA" id="ARBA00022692"/>
    </source>
</evidence>
<dbReference type="EC" id="2.7.13.3" evidence="3"/>
<comment type="catalytic activity">
    <reaction evidence="1">
        <text>ATP + protein L-histidine = ADP + protein N-phospho-L-histidine.</text>
        <dbReference type="EC" id="2.7.13.3"/>
    </reaction>
</comment>
<feature type="transmembrane region" description="Helical" evidence="12">
    <location>
        <begin position="225"/>
        <end position="248"/>
    </location>
</feature>
<dbReference type="InterPro" id="IPR003594">
    <property type="entry name" value="HATPase_dom"/>
</dbReference>
<name>A0ABZ0Y6W8_9BURK</name>
<accession>A0ABZ0Y6W8</accession>
<feature type="region of interest" description="Disordered" evidence="11">
    <location>
        <begin position="1"/>
        <end position="34"/>
    </location>
</feature>
<dbReference type="PROSITE" id="PS50839">
    <property type="entry name" value="CHASE"/>
    <property type="match status" value="1"/>
</dbReference>
<dbReference type="Pfam" id="PF00072">
    <property type="entry name" value="Response_reg"/>
    <property type="match status" value="2"/>
</dbReference>
<dbReference type="Pfam" id="PF02518">
    <property type="entry name" value="HATPase_c"/>
    <property type="match status" value="1"/>
</dbReference>
<evidence type="ECO:0000256" key="8">
    <source>
        <dbReference type="ARBA" id="ARBA00023012"/>
    </source>
</evidence>
<organism evidence="16 17">
    <name type="scientific">Duganella zoogloeoides</name>
    <dbReference type="NCBI Taxonomy" id="75659"/>
    <lineage>
        <taxon>Bacteria</taxon>
        <taxon>Pseudomonadati</taxon>
        <taxon>Pseudomonadota</taxon>
        <taxon>Betaproteobacteria</taxon>
        <taxon>Burkholderiales</taxon>
        <taxon>Oxalobacteraceae</taxon>
        <taxon>Telluria group</taxon>
        <taxon>Duganella</taxon>
    </lineage>
</organism>
<feature type="modified residue" description="4-aspartylphosphate" evidence="10">
    <location>
        <position position="1174"/>
    </location>
</feature>
<evidence type="ECO:0000313" key="17">
    <source>
        <dbReference type="Proteomes" id="UP001326110"/>
    </source>
</evidence>
<sequence length="1252" mass="133501">MPAVPPTVTARSAQSAQAAAAPNSDFDPLPPQGLGRNHHPGAGALLLLTASYAIVAGLSLQLGVAHTNATPLWPPSGMALAAIILLGYRAWPAIMLGAFLANLVTFYINGQPLSATLVLVSTVIGAGNALEALAGAWMMRRYTDGAQPLGQLQNVYKFALVAMLMSMVGAGIGASALVAAGLAPAGAFGTVLLTWWVGDTAGVLLVAPAIVIWRLRPPPGWHERGVLRVALEVAVSLGLLAALGAAIFMRSYTGDDALGWLPYLFVPCVAWAAHRYGLRGASAVCLLAAGAAVLATVNGQGPFVAGTLNDALIALDTFVVLCSLIGMVLSADAAERRRLQAGVLQHSAVQWATLLLGVALTVLVWHLVTVGTERRAREHFEADSHDIAERIMRRISLYESGLRAAQALFQAEQQPSREQWRGFAAGMDLQRNFPGVMGLGYGAFIRKGQRAALEAQVAHEGYPDFRVWSREGVADLGMYVPVYYLEPFTGRNVIAFGYDMLSEPVRRVALLNAGRNGQPALTDRVVLIQDAQGGGQPGFLMYFPVYRRQAGLRPDATPEQRMAALQGFAYSPIRAADLMAGLMGTGVHDIGLEVFDGDSTAPGQRLYASAPDRSAADQLQYPNPYQDVQTLDLLQHRWTLRFTSLPAFERAIDRQKSHIVLLAGMIISLLFFGVVRALTARHLYATGLARQMTAALRESQQSLIVARDQAEAASRAKTEFVANMSHEIRTPLNAVLGMAHLLDQTALAPPQRQYVSMIRSSGSSLLAILNDVLDFSKIEAGRMELEPSPFALAQVLEAVATIMSVNAGEKNLHLAIDVDAGVPAQLVGDSHRLQQILVNLLGNAIKFTEQGSVVLLVEALPAAPQHGGPVSLRFTVRDTGIGIAPERLAQLFAPFAQADASTTRRFGGTGLGLTISRRLADLMGGAIDVRSTPGAGSDFVLTVPLQRAADAEEPGAARAGNQQALHLLLIGDLGPGAGYLGRTVASCGWTSTPAAGGDHALDLLGDPAQHYDAVLLDWNMPGLCGRAILRQLRDDARLGGRPVIVMVNAYEQGRLLLVESEQSADGVLLKPVTAARLHEALKAALKEAPHHHAYAVNESLPAAPVPQEPPEQIRLDGAHLLLVEDNPVNQLVARSMLEYAGAHITAVDNGRAAIDALRDSVNGGNQHYDLVLMDVQMPEMDGFTATGLIRTELGLTLPVLAMTAGVMESEREQCIASGMNDFIAKPIDVEQMLAVIRRHLQHDRQATTPPRA</sequence>
<evidence type="ECO:0000256" key="5">
    <source>
        <dbReference type="ARBA" id="ARBA00022553"/>
    </source>
</evidence>
<feature type="compositionally biased region" description="Low complexity" evidence="11">
    <location>
        <begin position="10"/>
        <end position="21"/>
    </location>
</feature>
<protein>
    <recommendedName>
        <fullName evidence="3">histidine kinase</fullName>
        <ecNumber evidence="3">2.7.13.3</ecNumber>
    </recommendedName>
</protein>
<dbReference type="InterPro" id="IPR005467">
    <property type="entry name" value="His_kinase_dom"/>
</dbReference>
<keyword evidence="8" id="KW-0902">Two-component regulatory system</keyword>
<evidence type="ECO:0000256" key="4">
    <source>
        <dbReference type="ARBA" id="ARBA00022475"/>
    </source>
</evidence>
<dbReference type="PANTHER" id="PTHR45339:SF1">
    <property type="entry name" value="HYBRID SIGNAL TRANSDUCTION HISTIDINE KINASE J"/>
    <property type="match status" value="1"/>
</dbReference>
<dbReference type="SMART" id="SM00388">
    <property type="entry name" value="HisKA"/>
    <property type="match status" value="1"/>
</dbReference>
<dbReference type="Gene3D" id="3.40.50.2300">
    <property type="match status" value="2"/>
</dbReference>
<evidence type="ECO:0000259" key="13">
    <source>
        <dbReference type="PROSITE" id="PS50109"/>
    </source>
</evidence>
<dbReference type="SUPFAM" id="SSF47384">
    <property type="entry name" value="Homodimeric domain of signal transducing histidine kinase"/>
    <property type="match status" value="1"/>
</dbReference>
<dbReference type="SUPFAM" id="SSF55874">
    <property type="entry name" value="ATPase domain of HSP90 chaperone/DNA topoisomerase II/histidine kinase"/>
    <property type="match status" value="1"/>
</dbReference>
<dbReference type="EMBL" id="CP140152">
    <property type="protein sequence ID" value="WQH07055.1"/>
    <property type="molecule type" value="Genomic_DNA"/>
</dbReference>
<dbReference type="SMART" id="SM00387">
    <property type="entry name" value="HATPase_c"/>
    <property type="match status" value="1"/>
</dbReference>
<feature type="transmembrane region" description="Helical" evidence="12">
    <location>
        <begin position="311"/>
        <end position="329"/>
    </location>
</feature>
<proteinExistence type="predicted"/>
<keyword evidence="9 12" id="KW-0472">Membrane</keyword>
<dbReference type="InterPro" id="IPR004358">
    <property type="entry name" value="Sig_transdc_His_kin-like_C"/>
</dbReference>
<keyword evidence="7 12" id="KW-1133">Transmembrane helix</keyword>
<reference evidence="16 17" key="1">
    <citation type="submission" date="2023-11" db="EMBL/GenBank/DDBJ databases">
        <title>MicrobeMod: A computational toolkit for identifying prokaryotic methylation and restriction-modification with nanopore sequencing.</title>
        <authorList>
            <person name="Crits-Christoph A."/>
            <person name="Kang S.C."/>
            <person name="Lee H."/>
            <person name="Ostrov N."/>
        </authorList>
    </citation>
    <scope>NUCLEOTIDE SEQUENCE [LARGE SCALE GENOMIC DNA]</scope>
    <source>
        <strain evidence="16 17">ATCC 25935</strain>
    </source>
</reference>
<dbReference type="InterPro" id="IPR036890">
    <property type="entry name" value="HATPase_C_sf"/>
</dbReference>
<evidence type="ECO:0000256" key="1">
    <source>
        <dbReference type="ARBA" id="ARBA00000085"/>
    </source>
</evidence>
<evidence type="ECO:0000256" key="9">
    <source>
        <dbReference type="ARBA" id="ARBA00023136"/>
    </source>
</evidence>
<feature type="transmembrane region" description="Helical" evidence="12">
    <location>
        <begin position="77"/>
        <end position="101"/>
    </location>
</feature>
<feature type="domain" description="Histidine kinase" evidence="13">
    <location>
        <begin position="723"/>
        <end position="947"/>
    </location>
</feature>
<dbReference type="CDD" id="cd17546">
    <property type="entry name" value="REC_hyHK_CKI1_RcsC-like"/>
    <property type="match status" value="1"/>
</dbReference>
<dbReference type="InterPro" id="IPR042240">
    <property type="entry name" value="CHASE_sf"/>
</dbReference>
<feature type="modified residue" description="4-aspartylphosphate" evidence="10">
    <location>
        <position position="1017"/>
    </location>
</feature>
<dbReference type="Pfam" id="PF00512">
    <property type="entry name" value="HisKA"/>
    <property type="match status" value="1"/>
</dbReference>
<comment type="subcellular location">
    <subcellularLocation>
        <location evidence="2">Cell membrane</location>
        <topology evidence="2">Multi-pass membrane protein</topology>
    </subcellularLocation>
</comment>
<feature type="domain" description="Response regulatory" evidence="14">
    <location>
        <begin position="1119"/>
        <end position="1240"/>
    </location>
</feature>
<keyword evidence="4" id="KW-1003">Cell membrane</keyword>
<evidence type="ECO:0000259" key="15">
    <source>
        <dbReference type="PROSITE" id="PS50839"/>
    </source>
</evidence>
<keyword evidence="5 10" id="KW-0597">Phosphoprotein</keyword>
<dbReference type="Pfam" id="PF05231">
    <property type="entry name" value="MASE1"/>
    <property type="match status" value="1"/>
</dbReference>
<feature type="transmembrane region" description="Helical" evidence="12">
    <location>
        <begin position="349"/>
        <end position="368"/>
    </location>
</feature>
<dbReference type="InterPro" id="IPR036097">
    <property type="entry name" value="HisK_dim/P_sf"/>
</dbReference>
<dbReference type="PROSITE" id="PS50109">
    <property type="entry name" value="HIS_KIN"/>
    <property type="match status" value="1"/>
</dbReference>
<evidence type="ECO:0000256" key="2">
    <source>
        <dbReference type="ARBA" id="ARBA00004651"/>
    </source>
</evidence>
<gene>
    <name evidence="16" type="ORF">SR858_12200</name>
</gene>
<dbReference type="Gene3D" id="3.30.565.10">
    <property type="entry name" value="Histidine kinase-like ATPase, C-terminal domain"/>
    <property type="match status" value="1"/>
</dbReference>
<dbReference type="PRINTS" id="PR00344">
    <property type="entry name" value="BCTRLSENSOR"/>
</dbReference>
<dbReference type="CDD" id="cd16922">
    <property type="entry name" value="HATPase_EvgS-ArcB-TorS-like"/>
    <property type="match status" value="1"/>
</dbReference>
<evidence type="ECO:0000256" key="7">
    <source>
        <dbReference type="ARBA" id="ARBA00022989"/>
    </source>
</evidence>
<dbReference type="Pfam" id="PF03924">
    <property type="entry name" value="CHASE"/>
    <property type="match status" value="1"/>
</dbReference>
<keyword evidence="17" id="KW-1185">Reference proteome</keyword>